<evidence type="ECO:0000256" key="2">
    <source>
        <dbReference type="ARBA" id="ARBA00022840"/>
    </source>
</evidence>
<dbReference type="Pfam" id="PF06017">
    <property type="entry name" value="Myosin_TH1"/>
    <property type="match status" value="1"/>
</dbReference>
<keyword evidence="1 6" id="KW-0547">Nucleotide-binding</keyword>
<dbReference type="InterPro" id="IPR001609">
    <property type="entry name" value="Myosin_head_motor_dom-like"/>
</dbReference>
<dbReference type="GO" id="GO:0005886">
    <property type="term" value="C:plasma membrane"/>
    <property type="evidence" value="ECO:0007669"/>
    <property type="project" value="TreeGrafter"/>
</dbReference>
<evidence type="ECO:0000256" key="1">
    <source>
        <dbReference type="ARBA" id="ARBA00022741"/>
    </source>
</evidence>
<evidence type="ECO:0000313" key="9">
    <source>
        <dbReference type="Proteomes" id="UP000790347"/>
    </source>
</evidence>
<evidence type="ECO:0000313" key="8">
    <source>
        <dbReference type="EMBL" id="KAH9506743.1"/>
    </source>
</evidence>
<proteinExistence type="inferred from homology"/>
<dbReference type="Gene3D" id="1.20.120.720">
    <property type="entry name" value="Myosin VI head, motor domain, U50 subdomain"/>
    <property type="match status" value="1"/>
</dbReference>
<dbReference type="PANTHER" id="PTHR13140:SF679">
    <property type="entry name" value="UNCONVENTIONAL MYOSIN IC"/>
    <property type="match status" value="1"/>
</dbReference>
<dbReference type="GO" id="GO:0005737">
    <property type="term" value="C:cytoplasm"/>
    <property type="evidence" value="ECO:0007669"/>
    <property type="project" value="TreeGrafter"/>
</dbReference>
<dbReference type="SMART" id="SM00242">
    <property type="entry name" value="MYSc"/>
    <property type="match status" value="1"/>
</dbReference>
<dbReference type="Gene3D" id="1.10.10.820">
    <property type="match status" value="1"/>
</dbReference>
<accession>A0A922HW59</accession>
<dbReference type="CDD" id="cd00124">
    <property type="entry name" value="MYSc"/>
    <property type="match status" value="1"/>
</dbReference>
<dbReference type="GO" id="GO:0016459">
    <property type="term" value="C:myosin complex"/>
    <property type="evidence" value="ECO:0007669"/>
    <property type="project" value="UniProtKB-KW"/>
</dbReference>
<dbReference type="InterPro" id="IPR036961">
    <property type="entry name" value="Kinesin_motor_dom_sf"/>
</dbReference>
<dbReference type="Gene3D" id="3.40.850.10">
    <property type="entry name" value="Kinesin motor domain"/>
    <property type="match status" value="1"/>
</dbReference>
<evidence type="ECO:0000256" key="5">
    <source>
        <dbReference type="ARBA" id="ARBA00023203"/>
    </source>
</evidence>
<reference evidence="8" key="2">
    <citation type="journal article" date="2022" name="Res Sq">
        <title>Comparative Genomics Reveals Insights into the Divergent Evolution of Astigmatic Mites and Household Pest Adaptations.</title>
        <authorList>
            <person name="Xiong Q."/>
            <person name="Wan A.T.-Y."/>
            <person name="Liu X.-Y."/>
            <person name="Fung C.S.-H."/>
            <person name="Xiao X."/>
            <person name="Malainual N."/>
            <person name="Hou J."/>
            <person name="Wang L."/>
            <person name="Wang M."/>
            <person name="Yang K."/>
            <person name="Cui Y."/>
            <person name="Leung E."/>
            <person name="Nong W."/>
            <person name="Shin S.-K."/>
            <person name="Au S."/>
            <person name="Jeong K.Y."/>
            <person name="Chew F.T."/>
            <person name="Hui J."/>
            <person name="Leung T.F."/>
            <person name="Tungtrongchitr A."/>
            <person name="Zhong N."/>
            <person name="Liu Z."/>
            <person name="Tsui S."/>
        </authorList>
    </citation>
    <scope>NUCLEOTIDE SEQUENCE</scope>
    <source>
        <strain evidence="8">Derf</strain>
        <tissue evidence="8">Whole organism</tissue>
    </source>
</reference>
<name>A0A922HW59_DERFA</name>
<dbReference type="Gene3D" id="1.20.5.4820">
    <property type="match status" value="1"/>
</dbReference>
<dbReference type="GO" id="GO:0005902">
    <property type="term" value="C:microvillus"/>
    <property type="evidence" value="ECO:0007669"/>
    <property type="project" value="TreeGrafter"/>
</dbReference>
<dbReference type="EMBL" id="ASGP02000005">
    <property type="protein sequence ID" value="KAH9506743.1"/>
    <property type="molecule type" value="Genomic_DNA"/>
</dbReference>
<dbReference type="InterPro" id="IPR027417">
    <property type="entry name" value="P-loop_NTPase"/>
</dbReference>
<dbReference type="GO" id="GO:0005524">
    <property type="term" value="F:ATP binding"/>
    <property type="evidence" value="ECO:0007669"/>
    <property type="project" value="UniProtKB-UniRule"/>
</dbReference>
<reference evidence="8" key="1">
    <citation type="submission" date="2013-05" db="EMBL/GenBank/DDBJ databases">
        <authorList>
            <person name="Yim A.K.Y."/>
            <person name="Chan T.F."/>
            <person name="Ji K.M."/>
            <person name="Liu X.Y."/>
            <person name="Zhou J.W."/>
            <person name="Li R.Q."/>
            <person name="Yang K.Y."/>
            <person name="Li J."/>
            <person name="Li M."/>
            <person name="Law P.T.W."/>
            <person name="Wu Y.L."/>
            <person name="Cai Z.L."/>
            <person name="Qin H."/>
            <person name="Bao Y."/>
            <person name="Leung R.K.K."/>
            <person name="Ng P.K.S."/>
            <person name="Zou J."/>
            <person name="Zhong X.J."/>
            <person name="Ran P.X."/>
            <person name="Zhong N.S."/>
            <person name="Liu Z.G."/>
            <person name="Tsui S.K.W."/>
        </authorList>
    </citation>
    <scope>NUCLEOTIDE SEQUENCE</scope>
    <source>
        <strain evidence="8">Derf</strain>
        <tissue evidence="8">Whole organism</tissue>
    </source>
</reference>
<dbReference type="PRINTS" id="PR00193">
    <property type="entry name" value="MYOSINHEAVY"/>
</dbReference>
<dbReference type="Proteomes" id="UP000790347">
    <property type="component" value="Unassembled WGS sequence"/>
</dbReference>
<dbReference type="PANTHER" id="PTHR13140">
    <property type="entry name" value="MYOSIN"/>
    <property type="match status" value="1"/>
</dbReference>
<protein>
    <submittedName>
        <fullName evidence="8">Unconventional myosin-Id</fullName>
    </submittedName>
</protein>
<organism evidence="8 9">
    <name type="scientific">Dermatophagoides farinae</name>
    <name type="common">American house dust mite</name>
    <dbReference type="NCBI Taxonomy" id="6954"/>
    <lineage>
        <taxon>Eukaryota</taxon>
        <taxon>Metazoa</taxon>
        <taxon>Ecdysozoa</taxon>
        <taxon>Arthropoda</taxon>
        <taxon>Chelicerata</taxon>
        <taxon>Arachnida</taxon>
        <taxon>Acari</taxon>
        <taxon>Acariformes</taxon>
        <taxon>Sarcoptiformes</taxon>
        <taxon>Astigmata</taxon>
        <taxon>Psoroptidia</taxon>
        <taxon>Analgoidea</taxon>
        <taxon>Pyroglyphidae</taxon>
        <taxon>Dermatophagoidinae</taxon>
        <taxon>Dermatophagoides</taxon>
    </lineage>
</organism>
<dbReference type="PROSITE" id="PS51456">
    <property type="entry name" value="MYOSIN_MOTOR"/>
    <property type="match status" value="1"/>
</dbReference>
<keyword evidence="3 6" id="KW-0518">Myosin</keyword>
<keyword evidence="5 6" id="KW-0009">Actin-binding</keyword>
<comment type="caution">
    <text evidence="8">The sequence shown here is derived from an EMBL/GenBank/DDBJ whole genome shotgun (WGS) entry which is preliminary data.</text>
</comment>
<dbReference type="SUPFAM" id="SSF52540">
    <property type="entry name" value="P-loop containing nucleoside triphosphate hydrolases"/>
    <property type="match status" value="1"/>
</dbReference>
<feature type="domain" description="Myosin motor" evidence="7">
    <location>
        <begin position="5"/>
        <end position="747"/>
    </location>
</feature>
<gene>
    <name evidence="8" type="primary">MYO1D_1</name>
    <name evidence="8" type="ORF">DERF_011460</name>
</gene>
<keyword evidence="9" id="KW-1185">Reference proteome</keyword>
<dbReference type="Pfam" id="PF00063">
    <property type="entry name" value="Myosin_head"/>
    <property type="match status" value="1"/>
</dbReference>
<dbReference type="AlphaFoldDB" id="A0A922HW59"/>
<keyword evidence="2 6" id="KW-0067">ATP-binding</keyword>
<evidence type="ECO:0000256" key="6">
    <source>
        <dbReference type="PROSITE-ProRule" id="PRU00782"/>
    </source>
</evidence>
<dbReference type="GO" id="GO:0051015">
    <property type="term" value="F:actin filament binding"/>
    <property type="evidence" value="ECO:0007669"/>
    <property type="project" value="TreeGrafter"/>
</dbReference>
<dbReference type="GO" id="GO:0007015">
    <property type="term" value="P:actin filament organization"/>
    <property type="evidence" value="ECO:0007669"/>
    <property type="project" value="TreeGrafter"/>
</dbReference>
<comment type="similarity">
    <text evidence="6">Belongs to the TRAFAC class myosin-kinesin ATPase superfamily. Myosin family.</text>
</comment>
<dbReference type="GO" id="GO:0006897">
    <property type="term" value="P:endocytosis"/>
    <property type="evidence" value="ECO:0007669"/>
    <property type="project" value="TreeGrafter"/>
</dbReference>
<dbReference type="InterPro" id="IPR010926">
    <property type="entry name" value="Myosin_TH1"/>
</dbReference>
<evidence type="ECO:0000259" key="7">
    <source>
        <dbReference type="PROSITE" id="PS51456"/>
    </source>
</evidence>
<keyword evidence="4 6" id="KW-0505">Motor protein</keyword>
<dbReference type="Gene3D" id="1.20.58.530">
    <property type="match status" value="1"/>
</dbReference>
<feature type="region of interest" description="Actin-binding" evidence="6">
    <location>
        <begin position="601"/>
        <end position="623"/>
    </location>
</feature>
<dbReference type="GO" id="GO:0000146">
    <property type="term" value="F:microfilament motor activity"/>
    <property type="evidence" value="ECO:0007669"/>
    <property type="project" value="TreeGrafter"/>
</dbReference>
<evidence type="ECO:0000256" key="3">
    <source>
        <dbReference type="ARBA" id="ARBA00023123"/>
    </source>
</evidence>
<evidence type="ECO:0000256" key="4">
    <source>
        <dbReference type="ARBA" id="ARBA00023175"/>
    </source>
</evidence>
<sequence>MARKNVHDDLLELCEISIDNILCNLENRYEQEIYYTQIGKSTCISVNPNGTNDMTKRLYETDYMEMYRTNTTTTNQWHRQRPHIFAVANLAYRTIFEQNADCSIIVTGESGSGKTEATKHLLLFLSHVFRKNNEQQPPMEIENVVDIVIKSNLILESFGNAMTICNDNSSRFGKYTEISFVRDVQPNVDQNYDYSFGTIRDYLLEKCRVIDQQEGERNFHCFYQLLSVLNSKKYGHLFFELDWMDNYVDSYNYLNGSLKSQIYTLDALNFDHVFESMLAIGFNCEQIRSIYKVLAAILVLGNIHFIPLEYSDDEFSVHENDIDVHEREFLEKFCQLLSLNINNALLTLCSRSIRTPNELVRKSYTHTQASQGRDALAKALYQKLFGYILKKINTTLKMVKERTIADDDRPLQIDTIGILDIYGFEVFEKNKNGFEQFLINYSNEKLHQLFIDCIMKKEQLLYQQEDIHWQKIDFEDNHIICQTYHEIFAIMDEICITGCQLQDDHRLLKYLDKHFKDGHHHFRIKHDDDFGFIINHSAGKVQYSVETFIEKNLDQLYYDYYELMQTTTDQFIEEILYDSKSQAARSNKRPSTVGHEFRKSMDTLIQRLSSRQQLYVRCIKPNESNGEQCFNVDKVRHQIQYLGLAEHAKICQASLWCHYRYEDFVQRFRMLLDNNDKQQSIISETIHEDLRAHYQPVCKKILEKLSDVIVENDFKCSVNEKSKFAFGRTILFIQDPKIVESLETERYEYLQHCIILIQMLARRFLAMKRFERIKRTQLAFDLFCQRKKLRIIGKFLDKFEHRYFDQYMFICLHRPASCLEYSELLAIRYRNKVAFQNDDTSRLLTDNVHNKLLPEMIDYFNHWLIIMKFPHSYWKEKVLRIEAEKLFTGNKCEWGFSREKWLGNYLVDKKEHHVGYDEYFKLNGLGKIIFAAKIIVGKAKAYGLIMNETSIFKLSLKRKTFYEWIQLNEIEAVSLSTGRDQLIVLHSHDDGDLIFALDSSAKQKSSKTNSKKDWTTTEENNNNKVGEFVTLLWQRIKSLKINFQSDYIEFQSKNKRKIIKPIEWNSPELDQIVLANDGHQPGPMSIMTCNIKSFLRILKSIKDELSSNDKRRSSSSSDDRKHWLRANSFQKISTTNFIFVYE</sequence>
<dbReference type="GO" id="GO:0030048">
    <property type="term" value="P:actin filament-based movement"/>
    <property type="evidence" value="ECO:0007669"/>
    <property type="project" value="TreeGrafter"/>
</dbReference>
<feature type="binding site" evidence="6">
    <location>
        <begin position="108"/>
        <end position="115"/>
    </location>
    <ligand>
        <name>ATP</name>
        <dbReference type="ChEBI" id="CHEBI:30616"/>
    </ligand>
</feature>